<dbReference type="FunFam" id="3.30.390.110:FF:000002">
    <property type="entry name" value="60S ribosomal protein L28"/>
    <property type="match status" value="1"/>
</dbReference>
<accession>A0A0P0WQ37</accession>
<feature type="domain" description="Ribosomal eL28/Mak16" evidence="4">
    <location>
        <begin position="8"/>
        <end position="111"/>
    </location>
</feature>
<dbReference type="GO" id="GO:0003735">
    <property type="term" value="F:structural constituent of ribosome"/>
    <property type="evidence" value="ECO:0007669"/>
    <property type="project" value="InterPro"/>
</dbReference>
<dbReference type="EMBL" id="AC104713">
    <property type="protein sequence ID" value="AAV67825.1"/>
    <property type="molecule type" value="Genomic_DNA"/>
</dbReference>
<dbReference type="PANTHER" id="PTHR10544">
    <property type="entry name" value="60S RIBOSOMAL PROTEIN L28"/>
    <property type="match status" value="1"/>
</dbReference>
<dbReference type="Gramene" id="Os05t0541900-01">
    <property type="protein sequence ID" value="Os05t0541900-01"/>
    <property type="gene ID" value="Os05g0541900"/>
</dbReference>
<evidence type="ECO:0000256" key="3">
    <source>
        <dbReference type="ARBA" id="ARBA00023274"/>
    </source>
</evidence>
<name>A0A0P0WQ37_ORYSJ</name>
<keyword evidence="2" id="KW-0689">Ribosomal protein</keyword>
<dbReference type="Gene3D" id="3.30.390.110">
    <property type="match status" value="1"/>
</dbReference>
<dbReference type="OMA" id="FEMATVP"/>
<dbReference type="SMR" id="A0A0P0WQ37"/>
<evidence type="ECO:0000259" key="4">
    <source>
        <dbReference type="Pfam" id="PF01778"/>
    </source>
</evidence>
<keyword evidence="3" id="KW-0687">Ribonucleoprotein</keyword>
<evidence type="ECO:0000313" key="5">
    <source>
        <dbReference type="EMBL" id="AAV67825.1"/>
    </source>
</evidence>
<dbReference type="AlphaFoldDB" id="A0A0P0WQ37"/>
<dbReference type="Proteomes" id="UP000000763">
    <property type="component" value="Chromosome 5"/>
</dbReference>
<reference evidence="6" key="2">
    <citation type="journal article" date="2008" name="Nucleic Acids Res.">
        <title>The rice annotation project database (RAP-DB): 2008 update.</title>
        <authorList>
            <consortium name="The rice annotation project (RAP)"/>
        </authorList>
    </citation>
    <scope>GENOME REANNOTATION</scope>
    <source>
        <strain evidence="6">cv. Nipponbare</strain>
    </source>
</reference>
<protein>
    <submittedName>
        <fullName evidence="5">60S ribosomal L28 protein</fullName>
    </submittedName>
</protein>
<evidence type="ECO:0000313" key="6">
    <source>
        <dbReference type="Proteomes" id="UP000000763"/>
    </source>
</evidence>
<evidence type="ECO:0000256" key="2">
    <source>
        <dbReference type="ARBA" id="ARBA00022980"/>
    </source>
</evidence>
<dbReference type="GO" id="GO:0005840">
    <property type="term" value="C:ribosome"/>
    <property type="evidence" value="ECO:0007669"/>
    <property type="project" value="UniProtKB-KW"/>
</dbReference>
<sequence length="133" mass="14885">MATVPEPLIWEIVKKNNCFLVKQFGNSNAKVQFTKEPNNLYNVHSYKHSGLANKKTVTIQPSGVKDAAVVLSTTKTKKQNAPAKLYHKSVMRKEFRKMAKAVKNQVLARETTSLHSFLSLLCLAMLEALNALL</sequence>
<gene>
    <name evidence="5" type="ORF">OJ1362_G11.15</name>
</gene>
<dbReference type="InterPro" id="IPR029004">
    <property type="entry name" value="Ribosomal_eL28/Mak16"/>
</dbReference>
<reference evidence="6" key="1">
    <citation type="journal article" date="2005" name="Nature">
        <title>The map-based sequence of the rice genome.</title>
        <authorList>
            <consortium name="International rice genome sequencing project (IRGSP)"/>
            <person name="Matsumoto T."/>
            <person name="Wu J."/>
            <person name="Kanamori H."/>
            <person name="Katayose Y."/>
            <person name="Fujisawa M."/>
            <person name="Namiki N."/>
            <person name="Mizuno H."/>
            <person name="Yamamoto K."/>
            <person name="Antonio B.A."/>
            <person name="Baba T."/>
            <person name="Sakata K."/>
            <person name="Nagamura Y."/>
            <person name="Aoki H."/>
            <person name="Arikawa K."/>
            <person name="Arita K."/>
            <person name="Bito T."/>
            <person name="Chiden Y."/>
            <person name="Fujitsuka N."/>
            <person name="Fukunaka R."/>
            <person name="Hamada M."/>
            <person name="Harada C."/>
            <person name="Hayashi A."/>
            <person name="Hijishita S."/>
            <person name="Honda M."/>
            <person name="Hosokawa S."/>
            <person name="Ichikawa Y."/>
            <person name="Idonuma A."/>
            <person name="Iijima M."/>
            <person name="Ikeda M."/>
            <person name="Ikeno M."/>
            <person name="Ito K."/>
            <person name="Ito S."/>
            <person name="Ito T."/>
            <person name="Ito Y."/>
            <person name="Ito Y."/>
            <person name="Iwabuchi A."/>
            <person name="Kamiya K."/>
            <person name="Karasawa W."/>
            <person name="Kurita K."/>
            <person name="Katagiri S."/>
            <person name="Kikuta A."/>
            <person name="Kobayashi H."/>
            <person name="Kobayashi N."/>
            <person name="Machita K."/>
            <person name="Maehara T."/>
            <person name="Masukawa M."/>
            <person name="Mizubayashi T."/>
            <person name="Mukai Y."/>
            <person name="Nagasaki H."/>
            <person name="Nagata Y."/>
            <person name="Naito S."/>
            <person name="Nakashima M."/>
            <person name="Nakama Y."/>
            <person name="Nakamichi Y."/>
            <person name="Nakamura M."/>
            <person name="Meguro A."/>
            <person name="Negishi M."/>
            <person name="Ohta I."/>
            <person name="Ohta T."/>
            <person name="Okamoto M."/>
            <person name="Ono N."/>
            <person name="Saji S."/>
            <person name="Sakaguchi M."/>
            <person name="Sakai K."/>
            <person name="Shibata M."/>
            <person name="Shimokawa T."/>
            <person name="Song J."/>
            <person name="Takazaki Y."/>
            <person name="Terasawa K."/>
            <person name="Tsugane M."/>
            <person name="Tsuji K."/>
            <person name="Ueda S."/>
            <person name="Waki K."/>
            <person name="Yamagata H."/>
            <person name="Yamamoto M."/>
            <person name="Yamamoto S."/>
            <person name="Yamane H."/>
            <person name="Yoshiki S."/>
            <person name="Yoshihara R."/>
            <person name="Yukawa K."/>
            <person name="Zhong H."/>
            <person name="Yano M."/>
            <person name="Yuan Q."/>
            <person name="Ouyang S."/>
            <person name="Liu J."/>
            <person name="Jones K.M."/>
            <person name="Gansberger K."/>
            <person name="Moffat K."/>
            <person name="Hill J."/>
            <person name="Bera J."/>
            <person name="Fadrosh D."/>
            <person name="Jin S."/>
            <person name="Johri S."/>
            <person name="Kim M."/>
            <person name="Overton L."/>
            <person name="Reardon M."/>
            <person name="Tsitrin T."/>
            <person name="Vuong H."/>
            <person name="Weaver B."/>
            <person name="Ciecko A."/>
            <person name="Tallon L."/>
            <person name="Jackson J."/>
            <person name="Pai G."/>
            <person name="Aken S.V."/>
            <person name="Utterback T."/>
            <person name="Reidmuller S."/>
            <person name="Feldblyum T."/>
            <person name="Hsiao J."/>
            <person name="Zismann V."/>
            <person name="Iobst S."/>
            <person name="de Vazeille A.R."/>
            <person name="Buell C.R."/>
            <person name="Ying K."/>
            <person name="Li Y."/>
            <person name="Lu T."/>
            <person name="Huang Y."/>
            <person name="Zhao Q."/>
            <person name="Feng Q."/>
            <person name="Zhang L."/>
            <person name="Zhu J."/>
            <person name="Weng Q."/>
            <person name="Mu J."/>
            <person name="Lu Y."/>
            <person name="Fan D."/>
            <person name="Liu Y."/>
            <person name="Guan J."/>
            <person name="Zhang Y."/>
            <person name="Yu S."/>
            <person name="Liu X."/>
            <person name="Zhang Y."/>
            <person name="Hong G."/>
            <person name="Han B."/>
            <person name="Choisne N."/>
            <person name="Demange N."/>
            <person name="Orjeda G."/>
            <person name="Samain S."/>
            <person name="Cattolico L."/>
            <person name="Pelletier E."/>
            <person name="Couloux A."/>
            <person name="Segurens B."/>
            <person name="Wincker P."/>
            <person name="D'Hont A."/>
            <person name="Scarpelli C."/>
            <person name="Weissenbach J."/>
            <person name="Salanoubat M."/>
            <person name="Quetier F."/>
            <person name="Yu Y."/>
            <person name="Kim H.R."/>
            <person name="Rambo T."/>
            <person name="Currie J."/>
            <person name="Collura K."/>
            <person name="Luo M."/>
            <person name="Yang T."/>
            <person name="Ammiraju J.S.S."/>
            <person name="Engler F."/>
            <person name="Soderlund C."/>
            <person name="Wing R.A."/>
            <person name="Palmer L.E."/>
            <person name="de la Bastide M."/>
            <person name="Spiegel L."/>
            <person name="Nascimento L."/>
            <person name="Zutavern T."/>
            <person name="O'Shaughnessy A."/>
            <person name="Dike S."/>
            <person name="Dedhia N."/>
            <person name="Preston R."/>
            <person name="Balija V."/>
            <person name="McCombie W.R."/>
            <person name="Chow T."/>
            <person name="Chen H."/>
            <person name="Chung M."/>
            <person name="Chen C."/>
            <person name="Shaw J."/>
            <person name="Wu H."/>
            <person name="Hsiao K."/>
            <person name="Chao Y."/>
            <person name="Chu M."/>
            <person name="Cheng C."/>
            <person name="Hour A."/>
            <person name="Lee P."/>
            <person name="Lin S."/>
            <person name="Lin Y."/>
            <person name="Liou J."/>
            <person name="Liu S."/>
            <person name="Hsing Y."/>
            <person name="Raghuvanshi S."/>
            <person name="Mohanty A."/>
            <person name="Bharti A.K."/>
            <person name="Gaur A."/>
            <person name="Gupta V."/>
            <person name="Kumar D."/>
            <person name="Ravi V."/>
            <person name="Vij S."/>
            <person name="Kapur A."/>
            <person name="Khurana P."/>
            <person name="Khurana P."/>
            <person name="Khurana J.P."/>
            <person name="Tyagi A.K."/>
            <person name="Gaikwad K."/>
            <person name="Singh A."/>
            <person name="Dalal V."/>
            <person name="Srivastava S."/>
            <person name="Dixit A."/>
            <person name="Pal A.K."/>
            <person name="Ghazi I.A."/>
            <person name="Yadav M."/>
            <person name="Pandit A."/>
            <person name="Bhargava A."/>
            <person name="Sureshbabu K."/>
            <person name="Batra K."/>
            <person name="Sharma T.R."/>
            <person name="Mohapatra T."/>
            <person name="Singh N.K."/>
            <person name="Messing J."/>
            <person name="Nelson A.B."/>
            <person name="Fuks G."/>
            <person name="Kavchok S."/>
            <person name="Keizer G."/>
            <person name="Linton E."/>
            <person name="Llaca V."/>
            <person name="Song R."/>
            <person name="Tanyolac B."/>
            <person name="Young S."/>
            <person name="Ho-Il K."/>
            <person name="Hahn J.H."/>
            <person name="Sangsakoo G."/>
            <person name="Vanavichit A."/>
            <person name="de Mattos Luiz.A.T."/>
            <person name="Zimmer P.D."/>
            <person name="Malone G."/>
            <person name="Dellagostin O."/>
            <person name="de Oliveira A.C."/>
            <person name="Bevan M."/>
            <person name="Bancroft I."/>
            <person name="Minx P."/>
            <person name="Cordum H."/>
            <person name="Wilson R."/>
            <person name="Cheng Z."/>
            <person name="Jin W."/>
            <person name="Jiang J."/>
            <person name="Leong S.A."/>
            <person name="Iwama H."/>
            <person name="Gojobori T."/>
            <person name="Itoh T."/>
            <person name="Niimura Y."/>
            <person name="Fujii Y."/>
            <person name="Habara T."/>
            <person name="Sakai H."/>
            <person name="Sato Y."/>
            <person name="Wilson G."/>
            <person name="Kumar K."/>
            <person name="McCouch S."/>
            <person name="Juretic N."/>
            <person name="Hoen D."/>
            <person name="Wright S."/>
            <person name="Bruskiewich R."/>
            <person name="Bureau T."/>
            <person name="Miyao A."/>
            <person name="Hirochika H."/>
            <person name="Nishikawa T."/>
            <person name="Kadowaki K."/>
            <person name="Sugiura M."/>
            <person name="Burr B."/>
            <person name="Sasaki T."/>
        </authorList>
    </citation>
    <scope>NUCLEOTIDE SEQUENCE [LARGE SCALE GENOMIC DNA]</scope>
    <source>
        <strain evidence="6">cv. Nipponbare</strain>
    </source>
</reference>
<evidence type="ECO:0000256" key="1">
    <source>
        <dbReference type="ARBA" id="ARBA00007926"/>
    </source>
</evidence>
<dbReference type="Pfam" id="PF01778">
    <property type="entry name" value="Ribosomal_L28e"/>
    <property type="match status" value="1"/>
</dbReference>
<proteinExistence type="inferred from homology"/>
<dbReference type="InterPro" id="IPR002672">
    <property type="entry name" value="Ribosomal_eL28"/>
</dbReference>
<dbReference type="GO" id="GO:0006412">
    <property type="term" value="P:translation"/>
    <property type="evidence" value="ECO:0007669"/>
    <property type="project" value="InterPro"/>
</dbReference>
<comment type="similarity">
    <text evidence="1">Belongs to the eukaryotic ribosomal protein eL28 family.</text>
</comment>
<organism evidence="5 6">
    <name type="scientific">Oryza sativa subsp. japonica</name>
    <name type="common">Rice</name>
    <dbReference type="NCBI Taxonomy" id="39947"/>
    <lineage>
        <taxon>Eukaryota</taxon>
        <taxon>Viridiplantae</taxon>
        <taxon>Streptophyta</taxon>
        <taxon>Embryophyta</taxon>
        <taxon>Tracheophyta</taxon>
        <taxon>Spermatophyta</taxon>
        <taxon>Magnoliopsida</taxon>
        <taxon>Liliopsida</taxon>
        <taxon>Poales</taxon>
        <taxon>Poaceae</taxon>
        <taxon>BOP clade</taxon>
        <taxon>Oryzoideae</taxon>
        <taxon>Oryzeae</taxon>
        <taxon>Oryzinae</taxon>
        <taxon>Oryza</taxon>
        <taxon>Oryza sativa</taxon>
    </lineage>
</organism>
<dbReference type="GO" id="GO:1990904">
    <property type="term" value="C:ribonucleoprotein complex"/>
    <property type="evidence" value="ECO:0007669"/>
    <property type="project" value="UniProtKB-KW"/>
</dbReference>